<dbReference type="PROSITE" id="PS50114">
    <property type="entry name" value="GATA_ZN_FINGER_2"/>
    <property type="match status" value="1"/>
</dbReference>
<name>A0A504YWD4_FASGI</name>
<dbReference type="AlphaFoldDB" id="A0A504YWD4"/>
<keyword evidence="3 9" id="KW-0863">Zinc-finger</keyword>
<feature type="compositionally biased region" description="Polar residues" evidence="10">
    <location>
        <begin position="815"/>
        <end position="833"/>
    </location>
</feature>
<dbReference type="GO" id="GO:0045944">
    <property type="term" value="P:positive regulation of transcription by RNA polymerase II"/>
    <property type="evidence" value="ECO:0007669"/>
    <property type="project" value="TreeGrafter"/>
</dbReference>
<dbReference type="GO" id="GO:0008270">
    <property type="term" value="F:zinc ion binding"/>
    <property type="evidence" value="ECO:0007669"/>
    <property type="project" value="UniProtKB-KW"/>
</dbReference>
<dbReference type="CDD" id="cd00202">
    <property type="entry name" value="ZnF_GATA"/>
    <property type="match status" value="1"/>
</dbReference>
<evidence type="ECO:0000256" key="9">
    <source>
        <dbReference type="PROSITE-ProRule" id="PRU00094"/>
    </source>
</evidence>
<evidence type="ECO:0000256" key="2">
    <source>
        <dbReference type="ARBA" id="ARBA00022723"/>
    </source>
</evidence>
<keyword evidence="4" id="KW-0862">Zinc</keyword>
<dbReference type="SUPFAM" id="SSF57716">
    <property type="entry name" value="Glucocorticoid receptor-like (DNA-binding domain)"/>
    <property type="match status" value="1"/>
</dbReference>
<dbReference type="PRINTS" id="PR00619">
    <property type="entry name" value="GATAZNFINGER"/>
</dbReference>
<organism evidence="12 13">
    <name type="scientific">Fasciola gigantica</name>
    <name type="common">Giant liver fluke</name>
    <dbReference type="NCBI Taxonomy" id="46835"/>
    <lineage>
        <taxon>Eukaryota</taxon>
        <taxon>Metazoa</taxon>
        <taxon>Spiralia</taxon>
        <taxon>Lophotrochozoa</taxon>
        <taxon>Platyhelminthes</taxon>
        <taxon>Trematoda</taxon>
        <taxon>Digenea</taxon>
        <taxon>Plagiorchiida</taxon>
        <taxon>Echinostomata</taxon>
        <taxon>Echinostomatoidea</taxon>
        <taxon>Fasciolidae</taxon>
        <taxon>Fasciola</taxon>
    </lineage>
</organism>
<dbReference type="Proteomes" id="UP000316759">
    <property type="component" value="Unassembled WGS sequence"/>
</dbReference>
<feature type="compositionally biased region" description="Polar residues" evidence="10">
    <location>
        <begin position="774"/>
        <end position="790"/>
    </location>
</feature>
<dbReference type="EMBL" id="SUNJ01006875">
    <property type="protein sequence ID" value="TPP62407.1"/>
    <property type="molecule type" value="Genomic_DNA"/>
</dbReference>
<dbReference type="InterPro" id="IPR000679">
    <property type="entry name" value="Znf_GATA"/>
</dbReference>
<keyword evidence="5" id="KW-0805">Transcription regulation</keyword>
<evidence type="ECO:0000256" key="6">
    <source>
        <dbReference type="ARBA" id="ARBA00023125"/>
    </source>
</evidence>
<evidence type="ECO:0000313" key="12">
    <source>
        <dbReference type="EMBL" id="TPP62407.1"/>
    </source>
</evidence>
<evidence type="ECO:0000256" key="10">
    <source>
        <dbReference type="SAM" id="MobiDB-lite"/>
    </source>
</evidence>
<dbReference type="PROSITE" id="PS00344">
    <property type="entry name" value="GATA_ZN_FINGER_1"/>
    <property type="match status" value="1"/>
</dbReference>
<dbReference type="InterPro" id="IPR013088">
    <property type="entry name" value="Znf_NHR/GATA"/>
</dbReference>
<feature type="compositionally biased region" description="Low complexity" evidence="10">
    <location>
        <begin position="979"/>
        <end position="990"/>
    </location>
</feature>
<comment type="subcellular location">
    <subcellularLocation>
        <location evidence="1">Nucleus</location>
    </subcellularLocation>
</comment>
<keyword evidence="8" id="KW-0539">Nucleus</keyword>
<dbReference type="OrthoDB" id="6262889at2759"/>
<feature type="domain" description="GATA-type" evidence="11">
    <location>
        <begin position="715"/>
        <end position="768"/>
    </location>
</feature>
<feature type="region of interest" description="Disordered" evidence="10">
    <location>
        <begin position="971"/>
        <end position="1008"/>
    </location>
</feature>
<feature type="compositionally biased region" description="Basic and acidic residues" evidence="10">
    <location>
        <begin position="991"/>
        <end position="1003"/>
    </location>
</feature>
<accession>A0A504YWD4</accession>
<keyword evidence="13" id="KW-1185">Reference proteome</keyword>
<dbReference type="Pfam" id="PF00320">
    <property type="entry name" value="GATA"/>
    <property type="match status" value="1"/>
</dbReference>
<proteinExistence type="predicted"/>
<reference evidence="12 13" key="1">
    <citation type="submission" date="2019-04" db="EMBL/GenBank/DDBJ databases">
        <title>Annotation for the trematode Fasciola gigantica.</title>
        <authorList>
            <person name="Choi Y.-J."/>
        </authorList>
    </citation>
    <scope>NUCLEOTIDE SEQUENCE [LARGE SCALE GENOMIC DNA]</scope>
    <source>
        <strain evidence="12">Uganda_cow_1</strain>
    </source>
</reference>
<evidence type="ECO:0000256" key="4">
    <source>
        <dbReference type="ARBA" id="ARBA00022833"/>
    </source>
</evidence>
<evidence type="ECO:0000256" key="5">
    <source>
        <dbReference type="ARBA" id="ARBA00023015"/>
    </source>
</evidence>
<dbReference type="PANTHER" id="PTHR10071:SF281">
    <property type="entry name" value="BOX A-BINDING FACTOR-RELATED"/>
    <property type="match status" value="1"/>
</dbReference>
<sequence length="1033" mass="113550">MIMNSDYSCDYSEATNKHLKFVTTYPTSSPSTQLIPIYPNEEILNSAQASGEDSLLPHSPVSSCSRADMLIKKENMTPNKTIRTDWESQPCSSTFDQLTTDMMGSAVDNRDTTSQTLSSESSSQWVHNSLDEECTTFDLTNDAVSCRSFWQAPSGNNGQRNSGTESSQPRDPELHFTETLTMLPLSPSIQDDRCMNSESSISPRFPSICTSRDNYHTCEANLSVPHITESIYPKLRSTYESKAPSLSFTQSPPRTTNSKAGIQGTSPHSSIFASDTSLVPPEKPPLCEQVVQNPYSPSNNSAYSFPLGTANFLNSNPSYAWLQSFPTGEPVVDVINPLYSTEANSSLSSLYDSATYECDIRSPYAVAYSGNDRVTNSHGADEIVQCVQCGTCSTNPQNWTRDPRTGLYLCSTCDVSGRCAFREVGPEASNRLSTSVNGSPAFTTVVHGSAREDLTNEDHSVYDDHTSKAESDSLRLVPSHTVPLSMDELRISKPDTFHPHETSSLMDAISHPPYCTSSFDPVGLRTQKLLGWTNDRDFAPILSSSKSNPFQLNRSAMNWKNTPFQVGLTEESTTVSYPYFCPVIHSPCSSESKPGNTREFGNMTDIRSTGDCARGHNSDLVESLGVWNKQHSAASSDLNWDYNTQIPLGLLTTPFLPCVPGRPRVNASASAKAAVGQTILSGLERLPRVNPISFGMNLLRHSKEEQLLTLGQACRRPGQLCTNCNTSATTLWRRNADGDPVCNACGLYYKLHKVNRPISMKKEGIQTRKRKPRNASSRSNSHGLASTLQSGARHGKFSNKSASTRLIINKHSASMVSRRTGNSTHFNNPNSGDDLNRIHTVPTTMINHVSTCLSSHHFESTGPLFSKTLARRCTSYNLDQHIPSFSPNQCVYQSYQTGSVGTAPCQRNATVSHEHPDSNGFCANFRSQNDHFERDSDRFTLHMSPDKRKMAHSNPSFISALSLPIEQVGVGEGVEEPDSPSSPSSTILEEPGNKVHKEQDQSKWDAPMNSSVCCEPVFPSQTYCENPLLNQTD</sequence>
<dbReference type="STRING" id="46835.A0A504YWD4"/>
<evidence type="ECO:0000259" key="11">
    <source>
        <dbReference type="PROSITE" id="PS50114"/>
    </source>
</evidence>
<evidence type="ECO:0000256" key="1">
    <source>
        <dbReference type="ARBA" id="ARBA00004123"/>
    </source>
</evidence>
<comment type="caution">
    <text evidence="12">The sequence shown here is derived from an EMBL/GenBank/DDBJ whole genome shotgun (WGS) entry which is preliminary data.</text>
</comment>
<keyword evidence="6" id="KW-0238">DNA-binding</keyword>
<evidence type="ECO:0000313" key="13">
    <source>
        <dbReference type="Proteomes" id="UP000316759"/>
    </source>
</evidence>
<dbReference type="GO" id="GO:0000978">
    <property type="term" value="F:RNA polymerase II cis-regulatory region sequence-specific DNA binding"/>
    <property type="evidence" value="ECO:0007669"/>
    <property type="project" value="TreeGrafter"/>
</dbReference>
<feature type="compositionally biased region" description="Polar residues" evidence="10">
    <location>
        <begin position="151"/>
        <end position="167"/>
    </location>
</feature>
<evidence type="ECO:0000256" key="7">
    <source>
        <dbReference type="ARBA" id="ARBA00023163"/>
    </source>
</evidence>
<dbReference type="SMART" id="SM00401">
    <property type="entry name" value="ZnF_GATA"/>
    <property type="match status" value="1"/>
</dbReference>
<keyword evidence="2" id="KW-0479">Metal-binding</keyword>
<dbReference type="PANTHER" id="PTHR10071">
    <property type="entry name" value="TRANSCRIPTION FACTOR GATA FAMILY MEMBER"/>
    <property type="match status" value="1"/>
</dbReference>
<feature type="region of interest" description="Disordered" evidence="10">
    <location>
        <begin position="815"/>
        <end position="835"/>
    </location>
</feature>
<keyword evidence="7" id="KW-0804">Transcription</keyword>
<dbReference type="InterPro" id="IPR039355">
    <property type="entry name" value="Transcription_factor_GATA"/>
</dbReference>
<feature type="region of interest" description="Disordered" evidence="10">
    <location>
        <begin position="243"/>
        <end position="275"/>
    </location>
</feature>
<dbReference type="GO" id="GO:0000981">
    <property type="term" value="F:DNA-binding transcription factor activity, RNA polymerase II-specific"/>
    <property type="evidence" value="ECO:0007669"/>
    <property type="project" value="TreeGrafter"/>
</dbReference>
<dbReference type="GO" id="GO:0005634">
    <property type="term" value="C:nucleus"/>
    <property type="evidence" value="ECO:0007669"/>
    <property type="project" value="UniProtKB-SubCell"/>
</dbReference>
<feature type="region of interest" description="Disordered" evidence="10">
    <location>
        <begin position="150"/>
        <end position="172"/>
    </location>
</feature>
<dbReference type="GO" id="GO:0000122">
    <property type="term" value="P:negative regulation of transcription by RNA polymerase II"/>
    <property type="evidence" value="ECO:0007669"/>
    <property type="project" value="TreeGrafter"/>
</dbReference>
<feature type="region of interest" description="Disordered" evidence="10">
    <location>
        <begin position="760"/>
        <end position="801"/>
    </location>
</feature>
<dbReference type="FunFam" id="3.30.50.10:FF:000032">
    <property type="entry name" value="Transcription factor GATA-3"/>
    <property type="match status" value="1"/>
</dbReference>
<gene>
    <name evidence="12" type="ORF">FGIG_02448</name>
</gene>
<protein>
    <submittedName>
        <fullName evidence="12">GATA-binding factor A</fullName>
    </submittedName>
</protein>
<dbReference type="Gene3D" id="3.30.50.10">
    <property type="entry name" value="Erythroid Transcription Factor GATA-1, subunit A"/>
    <property type="match status" value="1"/>
</dbReference>
<evidence type="ECO:0000256" key="8">
    <source>
        <dbReference type="ARBA" id="ARBA00023242"/>
    </source>
</evidence>
<evidence type="ECO:0000256" key="3">
    <source>
        <dbReference type="ARBA" id="ARBA00022771"/>
    </source>
</evidence>